<evidence type="ECO:0000256" key="1">
    <source>
        <dbReference type="PIRSR" id="PIRSR640198-1"/>
    </source>
</evidence>
<evidence type="ECO:0000259" key="3">
    <source>
        <dbReference type="PROSITE" id="PS51459"/>
    </source>
</evidence>
<feature type="domain" description="Fido" evidence="3">
    <location>
        <begin position="361"/>
        <end position="501"/>
    </location>
</feature>
<evidence type="ECO:0000256" key="2">
    <source>
        <dbReference type="PIRSR" id="PIRSR640198-2"/>
    </source>
</evidence>
<evidence type="ECO:0000313" key="5">
    <source>
        <dbReference type="Proteomes" id="UP000607559"/>
    </source>
</evidence>
<dbReference type="InterPro" id="IPR003812">
    <property type="entry name" value="Fido"/>
</dbReference>
<dbReference type="EMBL" id="BMJC01000009">
    <property type="protein sequence ID" value="GGB25543.1"/>
    <property type="molecule type" value="Genomic_DNA"/>
</dbReference>
<dbReference type="Gene3D" id="1.10.3290.10">
    <property type="entry name" value="Fido-like domain"/>
    <property type="match status" value="1"/>
</dbReference>
<feature type="binding site" evidence="2">
    <location>
        <begin position="447"/>
        <end position="454"/>
    </location>
    <ligand>
        <name>ATP</name>
        <dbReference type="ChEBI" id="CHEBI:30616"/>
    </ligand>
</feature>
<reference evidence="4" key="1">
    <citation type="journal article" date="2014" name="Int. J. Syst. Evol. Microbiol.">
        <title>Complete genome sequence of Corynebacterium casei LMG S-19264T (=DSM 44701T), isolated from a smear-ripened cheese.</title>
        <authorList>
            <consortium name="US DOE Joint Genome Institute (JGI-PGF)"/>
            <person name="Walter F."/>
            <person name="Albersmeier A."/>
            <person name="Kalinowski J."/>
            <person name="Ruckert C."/>
        </authorList>
    </citation>
    <scope>NUCLEOTIDE SEQUENCE</scope>
    <source>
        <strain evidence="4">CGMCC 1.15448</strain>
    </source>
</reference>
<keyword evidence="5" id="KW-1185">Reference proteome</keyword>
<accession>A0A8J2UJL1</accession>
<keyword evidence="2" id="KW-0547">Nucleotide-binding</keyword>
<feature type="active site" evidence="1">
    <location>
        <position position="443"/>
    </location>
</feature>
<dbReference type="PROSITE" id="PS51459">
    <property type="entry name" value="FIDO"/>
    <property type="match status" value="1"/>
</dbReference>
<reference evidence="4" key="2">
    <citation type="submission" date="2020-09" db="EMBL/GenBank/DDBJ databases">
        <authorList>
            <person name="Sun Q."/>
            <person name="Zhou Y."/>
        </authorList>
    </citation>
    <scope>NUCLEOTIDE SEQUENCE</scope>
    <source>
        <strain evidence="4">CGMCC 1.15448</strain>
    </source>
</reference>
<dbReference type="SUPFAM" id="SSF140931">
    <property type="entry name" value="Fic-like"/>
    <property type="match status" value="1"/>
</dbReference>
<gene>
    <name evidence="4" type="ORF">GCM10011511_56850</name>
</gene>
<protein>
    <recommendedName>
        <fullName evidence="3">Fido domain-containing protein</fullName>
    </recommendedName>
</protein>
<proteinExistence type="predicted"/>
<comment type="caution">
    <text evidence="4">The sequence shown here is derived from an EMBL/GenBank/DDBJ whole genome shotgun (WGS) entry which is preliminary data.</text>
</comment>
<dbReference type="InterPro" id="IPR040198">
    <property type="entry name" value="Fido_containing"/>
</dbReference>
<dbReference type="PANTHER" id="PTHR13504:SF38">
    <property type="entry name" value="FIDO DOMAIN-CONTAINING PROTEIN"/>
    <property type="match status" value="1"/>
</dbReference>
<dbReference type="Proteomes" id="UP000607559">
    <property type="component" value="Unassembled WGS sequence"/>
</dbReference>
<evidence type="ECO:0000313" key="4">
    <source>
        <dbReference type="EMBL" id="GGB25543.1"/>
    </source>
</evidence>
<name>A0A8J2UJL1_9BACT</name>
<sequence>MPTPSEKLADALEELHGLQEKDLVAIKSTEISRVNRELLVKTGYLKEVSKGWYTPSRPDERPGDSTSWYSSYWEFCGRFLEEKYGKDWIVSPEQSVQLHAGNWTVPKQLLIRSLEGSNYNMPLPHDTSLFVMKAALPPAETVEVMRGIRCYTLAGSLIFCSPNTFSLNPIDARTALAMIRDSSEVLHVLLAKGHTTYAGRLAGAFRNIGRDRIAQEIMDAMSAAGYDVREEDPFDTKLNVQLPLRERSPYVNRLRLMWHQMRDVVIPHFPPAPGLPADKEAYLQTMDNLYVNDAYHSLSIERYRVSRELIERVRSGDWDHHKYEEDKRERNAMAARGYWQAFQQVRESVQKILSGDNAGRVADEDHGKWYRQLFEPSVIAGILKPEDLAGYRTHQVYIGGSKHVPINVDALPDVMPVLFELLESEPEASVRAVLGHFVFVFIHPYMDGNGRMGRFLMNVMLASGGYPWTIIPVERREEYMQALEKASVGQDIEPFARFLSFLVEAAIKGTPVIKV</sequence>
<keyword evidence="2" id="KW-0067">ATP-binding</keyword>
<dbReference type="PANTHER" id="PTHR13504">
    <property type="entry name" value="FIDO DOMAIN-CONTAINING PROTEIN DDB_G0283145"/>
    <property type="match status" value="1"/>
</dbReference>
<dbReference type="GO" id="GO:0005524">
    <property type="term" value="F:ATP binding"/>
    <property type="evidence" value="ECO:0007669"/>
    <property type="project" value="UniProtKB-KW"/>
</dbReference>
<dbReference type="InterPro" id="IPR036597">
    <property type="entry name" value="Fido-like_dom_sf"/>
</dbReference>
<dbReference type="RefSeq" id="WP_188938162.1">
    <property type="nucleotide sequence ID" value="NZ_BMJC01000009.1"/>
</dbReference>
<dbReference type="AlphaFoldDB" id="A0A8J2UJL1"/>
<organism evidence="4 5">
    <name type="scientific">Puia dinghuensis</name>
    <dbReference type="NCBI Taxonomy" id="1792502"/>
    <lineage>
        <taxon>Bacteria</taxon>
        <taxon>Pseudomonadati</taxon>
        <taxon>Bacteroidota</taxon>
        <taxon>Chitinophagia</taxon>
        <taxon>Chitinophagales</taxon>
        <taxon>Chitinophagaceae</taxon>
        <taxon>Puia</taxon>
    </lineage>
</organism>
<dbReference type="Pfam" id="PF02661">
    <property type="entry name" value="Fic"/>
    <property type="match status" value="1"/>
</dbReference>